<dbReference type="EMBL" id="BFAD01000002">
    <property type="protein sequence ID" value="GBE78845.1"/>
    <property type="molecule type" value="Genomic_DNA"/>
</dbReference>
<organism evidence="1 2">
    <name type="scientific">Sparassis crispa</name>
    <dbReference type="NCBI Taxonomy" id="139825"/>
    <lineage>
        <taxon>Eukaryota</taxon>
        <taxon>Fungi</taxon>
        <taxon>Dikarya</taxon>
        <taxon>Basidiomycota</taxon>
        <taxon>Agaricomycotina</taxon>
        <taxon>Agaricomycetes</taxon>
        <taxon>Polyporales</taxon>
        <taxon>Sparassidaceae</taxon>
        <taxon>Sparassis</taxon>
    </lineage>
</organism>
<evidence type="ECO:0008006" key="3">
    <source>
        <dbReference type="Google" id="ProtNLM"/>
    </source>
</evidence>
<comment type="caution">
    <text evidence="1">The sequence shown here is derived from an EMBL/GenBank/DDBJ whole genome shotgun (WGS) entry which is preliminary data.</text>
</comment>
<accession>A0A401G9K7</accession>
<dbReference type="AlphaFoldDB" id="A0A401G9K7"/>
<dbReference type="OrthoDB" id="2788229at2759"/>
<evidence type="ECO:0000313" key="2">
    <source>
        <dbReference type="Proteomes" id="UP000287166"/>
    </source>
</evidence>
<evidence type="ECO:0000313" key="1">
    <source>
        <dbReference type="EMBL" id="GBE78845.1"/>
    </source>
</evidence>
<dbReference type="Proteomes" id="UP000287166">
    <property type="component" value="Unassembled WGS sequence"/>
</dbReference>
<dbReference type="GeneID" id="38775762"/>
<reference evidence="1 2" key="1">
    <citation type="journal article" date="2018" name="Sci. Rep.">
        <title>Genome sequence of the cauliflower mushroom Sparassis crispa (Hanabiratake) and its association with beneficial usage.</title>
        <authorList>
            <person name="Kiyama R."/>
            <person name="Furutani Y."/>
            <person name="Kawaguchi K."/>
            <person name="Nakanishi T."/>
        </authorList>
    </citation>
    <scope>NUCLEOTIDE SEQUENCE [LARGE SCALE GENOMIC DNA]</scope>
</reference>
<sequence>MATPPSMDDSTNGHPLFPPEMQDHILDHLWSDRSALKACSLTCRAWVPTVRHHLFHSISLRNIDIPSLLHVLNESIGLVHHVHKLSMRGTGQRMSLLDTGMLRLLERLGALGCVTVQWWRTDVGHSWQGEGNEPPLQAIPPRLRDAGPYFSVTRLNFMADCEFDRIEFDTFLLAFPRLSTLNMSNLSLFPNNTPQPRIPASIRPLVSEVSWAHNGGRFSPFGSELPPLGWHMNRGPLDLSRLSTLKVQLWGGVVWSMLRDLMHTCGGALRHLVLSLDDDIARFECKPGSIDLSRNVNLEILHIKDILLNCCMPLRCVCAVLCQLTYPLPDDGNGEQRHSHAHLRNVVIDLCNPYAFTTSTIPEDLDWDTLDGHLARILQYSAAAVVTLRVPAPLFEPHTSILAILRSLPEATKVGRRDRAGKHKGRVRIIPVYMHRYSSGPWEVGTDEAPEVWVV</sequence>
<name>A0A401G9K7_9APHY</name>
<gene>
    <name evidence="1" type="ORF">SCP_0200420</name>
</gene>
<dbReference type="RefSeq" id="XP_027609758.1">
    <property type="nucleotide sequence ID" value="XM_027753957.1"/>
</dbReference>
<protein>
    <recommendedName>
        <fullName evidence="3">F-box domain-containing protein</fullName>
    </recommendedName>
</protein>
<dbReference type="InParanoid" id="A0A401G9K7"/>
<keyword evidence="2" id="KW-1185">Reference proteome</keyword>
<proteinExistence type="predicted"/>